<sequence>MIGKFILRHLRPPQTRDPDALLGGIEFNREVARERLRAVRRAIPFCVVTIDLAMEQSERRRHIKRSEQRSSEQKLRDILRYRVRSTDYKAQLGPERFAVLLVDTPEMGGRAALDRIESLCESRGLQALLTLKVHDPDGFHSNDNDQDVRSNLTDFGGRRRNDVSDSFDSTEIPWSPVDYGSSESDGVACVASPPRTLRSEQTAETRLAGRRCQTSVQWSLDDENVCRSKIRRRWNKRMLDVGGAAVGLVVLSPIFLVVAIAIKLTSSGPVFFRQIREGKGGRPFVILKFRTMVVDAEQQQDELKSASHRDGPAFKIKNDPRVTAVGKFLRKTCIDELPQLINVLRGEMSLVGPRPLPWHESQACDRWHRRRLDVKPGMTCHWQIDKTAATTFDDWMRLDLQYVDRSSTWQDLRLIARTTVVPMTGRGSD</sequence>
<feature type="transmembrane region" description="Helical" evidence="2">
    <location>
        <begin position="238"/>
        <end position="262"/>
    </location>
</feature>
<dbReference type="EMBL" id="JASZZN010000025">
    <property type="protein sequence ID" value="MDM4018754.1"/>
    <property type="molecule type" value="Genomic_DNA"/>
</dbReference>
<dbReference type="GO" id="GO:0016740">
    <property type="term" value="F:transferase activity"/>
    <property type="evidence" value="ECO:0007669"/>
    <property type="project" value="UniProtKB-KW"/>
</dbReference>
<name>A0ABT7PR48_9BACT</name>
<comment type="caution">
    <text evidence="4">The sequence shown here is derived from an EMBL/GenBank/DDBJ whole genome shotgun (WGS) entry which is preliminary data.</text>
</comment>
<dbReference type="InterPro" id="IPR003362">
    <property type="entry name" value="Bact_transf"/>
</dbReference>
<reference evidence="4 5" key="1">
    <citation type="submission" date="2023-06" db="EMBL/GenBank/DDBJ databases">
        <title>Roseiconus lacunae JC819 isolated from Gulf of Mannar region, Tamil Nadu.</title>
        <authorList>
            <person name="Pk S."/>
            <person name="Ch S."/>
            <person name="Ch V.R."/>
        </authorList>
    </citation>
    <scope>NUCLEOTIDE SEQUENCE [LARGE SCALE GENOMIC DNA]</scope>
    <source>
        <strain evidence="4 5">JC819</strain>
    </source>
</reference>
<dbReference type="RefSeq" id="WP_289166671.1">
    <property type="nucleotide sequence ID" value="NZ_JASZZN010000025.1"/>
</dbReference>
<dbReference type="PANTHER" id="PTHR30576">
    <property type="entry name" value="COLANIC BIOSYNTHESIS UDP-GLUCOSE LIPID CARRIER TRANSFERASE"/>
    <property type="match status" value="1"/>
</dbReference>
<evidence type="ECO:0000259" key="3">
    <source>
        <dbReference type="Pfam" id="PF02397"/>
    </source>
</evidence>
<evidence type="ECO:0000256" key="2">
    <source>
        <dbReference type="SAM" id="Phobius"/>
    </source>
</evidence>
<organism evidence="4 5">
    <name type="scientific">Roseiconus lacunae</name>
    <dbReference type="NCBI Taxonomy" id="2605694"/>
    <lineage>
        <taxon>Bacteria</taxon>
        <taxon>Pseudomonadati</taxon>
        <taxon>Planctomycetota</taxon>
        <taxon>Planctomycetia</taxon>
        <taxon>Pirellulales</taxon>
        <taxon>Pirellulaceae</taxon>
        <taxon>Roseiconus</taxon>
    </lineage>
</organism>
<evidence type="ECO:0000313" key="5">
    <source>
        <dbReference type="Proteomes" id="UP001239462"/>
    </source>
</evidence>
<gene>
    <name evidence="4" type="ORF">QTN89_25095</name>
</gene>
<comment type="similarity">
    <text evidence="1">Belongs to the bacterial sugar transferase family.</text>
</comment>
<keyword evidence="2" id="KW-1133">Transmembrane helix</keyword>
<keyword evidence="2" id="KW-0472">Membrane</keyword>
<evidence type="ECO:0000256" key="1">
    <source>
        <dbReference type="ARBA" id="ARBA00006464"/>
    </source>
</evidence>
<protein>
    <submittedName>
        <fullName evidence="4">Sugar transferase</fullName>
    </submittedName>
</protein>
<feature type="domain" description="Bacterial sugar transferase" evidence="3">
    <location>
        <begin position="236"/>
        <end position="421"/>
    </location>
</feature>
<dbReference type="Pfam" id="PF02397">
    <property type="entry name" value="Bac_transf"/>
    <property type="match status" value="1"/>
</dbReference>
<keyword evidence="4" id="KW-0808">Transferase</keyword>
<keyword evidence="5" id="KW-1185">Reference proteome</keyword>
<accession>A0ABT7PR48</accession>
<dbReference type="Proteomes" id="UP001239462">
    <property type="component" value="Unassembled WGS sequence"/>
</dbReference>
<evidence type="ECO:0000313" key="4">
    <source>
        <dbReference type="EMBL" id="MDM4018754.1"/>
    </source>
</evidence>
<proteinExistence type="inferred from homology"/>
<dbReference type="PANTHER" id="PTHR30576:SF10">
    <property type="entry name" value="SLL5057 PROTEIN"/>
    <property type="match status" value="1"/>
</dbReference>
<keyword evidence="2" id="KW-0812">Transmembrane</keyword>